<keyword evidence="8" id="KW-1185">Reference proteome</keyword>
<dbReference type="GO" id="GO:0006629">
    <property type="term" value="P:lipid metabolic process"/>
    <property type="evidence" value="ECO:0007669"/>
    <property type="project" value="InterPro"/>
</dbReference>
<dbReference type="Gene3D" id="3.20.20.190">
    <property type="entry name" value="Phosphatidylinositol (PI) phosphodiesterase"/>
    <property type="match status" value="1"/>
</dbReference>
<proteinExistence type="predicted"/>
<dbReference type="GO" id="GO:0004436">
    <property type="term" value="F:phosphatidylinositol diacylglycerol-lyase activity"/>
    <property type="evidence" value="ECO:0007669"/>
    <property type="project" value="UniProtKB-EC"/>
</dbReference>
<dbReference type="GO" id="GO:0008081">
    <property type="term" value="F:phosphoric diester hydrolase activity"/>
    <property type="evidence" value="ECO:0007669"/>
    <property type="project" value="InterPro"/>
</dbReference>
<dbReference type="Proteomes" id="UP000272888">
    <property type="component" value="Unassembled WGS sequence"/>
</dbReference>
<gene>
    <name evidence="7" type="ORF">D7V93_19880</name>
</gene>
<comment type="caution">
    <text evidence="7">The sequence shown here is derived from an EMBL/GenBank/DDBJ whole genome shotgun (WGS) entry which is preliminary data.</text>
</comment>
<evidence type="ECO:0000313" key="8">
    <source>
        <dbReference type="Proteomes" id="UP000272888"/>
    </source>
</evidence>
<feature type="domain" description="Phosphatidylinositol-specific phospholipase C X" evidence="6">
    <location>
        <begin position="10"/>
        <end position="165"/>
    </location>
</feature>
<dbReference type="PANTHER" id="PTHR13593">
    <property type="match status" value="1"/>
</dbReference>
<protein>
    <recommendedName>
        <fullName evidence="3">1-phosphatidylinositol phosphodiesterase</fullName>
        <ecNumber evidence="2">4.6.1.13</ecNumber>
    </recommendedName>
    <alternativeName>
        <fullName evidence="4">Phosphatidylinositol diacylglycerol-lyase</fullName>
    </alternativeName>
    <alternativeName>
        <fullName evidence="5">Phosphatidylinositol-specific phospholipase C</fullName>
    </alternativeName>
</protein>
<reference evidence="8" key="1">
    <citation type="submission" date="2018-09" db="EMBL/GenBank/DDBJ databases">
        <authorList>
            <person name="Livingstone P.G."/>
            <person name="Whitworth D.E."/>
        </authorList>
    </citation>
    <scope>NUCLEOTIDE SEQUENCE [LARGE SCALE GENOMIC DNA]</scope>
    <source>
        <strain evidence="8">CA051B</strain>
    </source>
</reference>
<feature type="non-terminal residue" evidence="7">
    <location>
        <position position="703"/>
    </location>
</feature>
<organism evidence="7 8">
    <name type="scientific">Corallococcus llansteffanensis</name>
    <dbReference type="NCBI Taxonomy" id="2316731"/>
    <lineage>
        <taxon>Bacteria</taxon>
        <taxon>Pseudomonadati</taxon>
        <taxon>Myxococcota</taxon>
        <taxon>Myxococcia</taxon>
        <taxon>Myxococcales</taxon>
        <taxon>Cystobacterineae</taxon>
        <taxon>Myxococcaceae</taxon>
        <taxon>Corallococcus</taxon>
    </lineage>
</organism>
<evidence type="ECO:0000259" key="6">
    <source>
        <dbReference type="SMART" id="SM00148"/>
    </source>
</evidence>
<dbReference type="Gene3D" id="2.130.10.10">
    <property type="entry name" value="YVTN repeat-like/Quinoprotein amine dehydrogenase"/>
    <property type="match status" value="1"/>
</dbReference>
<dbReference type="EMBL" id="RAWB01000203">
    <property type="protein sequence ID" value="RKH56595.1"/>
    <property type="molecule type" value="Genomic_DNA"/>
</dbReference>
<dbReference type="EC" id="4.6.1.13" evidence="2"/>
<evidence type="ECO:0000313" key="7">
    <source>
        <dbReference type="EMBL" id="RKH56595.1"/>
    </source>
</evidence>
<dbReference type="SMART" id="SM00148">
    <property type="entry name" value="PLCXc"/>
    <property type="match status" value="1"/>
</dbReference>
<dbReference type="PANTHER" id="PTHR13593:SF113">
    <property type="entry name" value="SI:DKEY-266F7.9"/>
    <property type="match status" value="1"/>
</dbReference>
<dbReference type="SUPFAM" id="SSF82171">
    <property type="entry name" value="DPP6 N-terminal domain-like"/>
    <property type="match status" value="1"/>
</dbReference>
<comment type="catalytic activity">
    <reaction evidence="1">
        <text>a 1,2-diacyl-sn-glycero-3-phospho-(1D-myo-inositol) = 1D-myo-inositol 1,2-cyclic phosphate + a 1,2-diacyl-sn-glycerol</text>
        <dbReference type="Rhea" id="RHEA:17093"/>
        <dbReference type="ChEBI" id="CHEBI:17815"/>
        <dbReference type="ChEBI" id="CHEBI:57880"/>
        <dbReference type="ChEBI" id="CHEBI:58484"/>
        <dbReference type="EC" id="4.6.1.13"/>
    </reaction>
</comment>
<sequence>MGELYALVPEFGQKRLSQVVIPGTHNSGTYQKQGPVSDLARCQSDNIAEQLDNGMRFFDLRFERSWYDDGLYTHHGGGFFDVLYKRATPQQVFSSVGTFLAQHPHEVVILQLTDMTMFNDSAYDALYQIIWSNLGSCLARRPTTGVDRTLDDLISHNERAILTIETGYKPAAWQPYLWNKIISLYDETTYSSGDPQRIKQFIEMQLGRQPGPWVAQLLLTPDTRKLQSPAGIAGRINPLVEGWLLSPKWRDQMNIFITDFSEAETVRAAMLLNGGSAYVLAQYQDANSFALANTETACAPVVDGDTLYFVAKADNALMSASLYGTDLRTWVAGTDPDAPASAPTVCHNGTDTLLFYQSRRNTLVCLNVTRRLPPVTLAQGHGIASPPFYSLEGLRLYWQDSLNALWTCLVDGTDARAIPLTAGGMTWTLGSSPFVSAGYIYFQAQVAGVVTPGPLCRVAVDGTGFQQLGTYCTAASPWVSEGVVYYQGTDLNLYATLTGTPAEVRIGGEAEFLAGTAPTVLGSSVLALGAGGLGTGLYWFSTSGTDWECCLQAPYSVVPPVASGLYAYFVGDDTRIWRTRIRGTDTVTYGVTTKYPPVFAGDQVYWVADLPGQPNDSCVFRVDRNGSQPLLLSPDLKAACQPVIAGGFAYLADVDGCLCRVPINGGTSTRLSDHRGLIASAPCVAGNTVYFQSGPKILYSIPA</sequence>
<evidence type="ECO:0000256" key="5">
    <source>
        <dbReference type="ARBA" id="ARBA00030782"/>
    </source>
</evidence>
<dbReference type="InterPro" id="IPR051057">
    <property type="entry name" value="PI-PLC_domain"/>
</dbReference>
<evidence type="ECO:0000256" key="2">
    <source>
        <dbReference type="ARBA" id="ARBA00012581"/>
    </source>
</evidence>
<dbReference type="InterPro" id="IPR015943">
    <property type="entry name" value="WD40/YVTN_repeat-like_dom_sf"/>
</dbReference>
<dbReference type="AlphaFoldDB" id="A0A3A8PSC6"/>
<dbReference type="PROSITE" id="PS50007">
    <property type="entry name" value="PIPLC_X_DOMAIN"/>
    <property type="match status" value="1"/>
</dbReference>
<dbReference type="SUPFAM" id="SSF51695">
    <property type="entry name" value="PLC-like phosphodiesterases"/>
    <property type="match status" value="1"/>
</dbReference>
<name>A0A3A8PSC6_9BACT</name>
<dbReference type="Pfam" id="PF26146">
    <property type="entry name" value="PI-PLC_X"/>
    <property type="match status" value="1"/>
</dbReference>
<dbReference type="InterPro" id="IPR000909">
    <property type="entry name" value="PLipase_C_PInositol-sp_X_dom"/>
</dbReference>
<evidence type="ECO:0000256" key="4">
    <source>
        <dbReference type="ARBA" id="ARBA00030474"/>
    </source>
</evidence>
<evidence type="ECO:0000256" key="1">
    <source>
        <dbReference type="ARBA" id="ARBA00001316"/>
    </source>
</evidence>
<dbReference type="SUPFAM" id="SSF69304">
    <property type="entry name" value="Tricorn protease N-terminal domain"/>
    <property type="match status" value="1"/>
</dbReference>
<dbReference type="InterPro" id="IPR017946">
    <property type="entry name" value="PLC-like_Pdiesterase_TIM-brl"/>
</dbReference>
<accession>A0A3A8PSC6</accession>
<evidence type="ECO:0000256" key="3">
    <source>
        <dbReference type="ARBA" id="ARBA00019758"/>
    </source>
</evidence>